<feature type="region of interest" description="Disordered" evidence="1">
    <location>
        <begin position="1"/>
        <end position="39"/>
    </location>
</feature>
<sequence length="240" mass="26041">MRRSADPTAEQIDDDGPEHSPLPGSPTPEAAPSTETAPTLRAEVPFFVNEDRVLATALAELDKDPAPTSCDEANDRIRHLAIRFHETRTADATDTVAVSCPVFLEPDRRVPDRREEPDRRTQLIDTRETAERERQFFDWATVGLNAAYGDLDTAAALAVDATAARLDGPGAGLTRALTGTFLIWVAPTTVIGQTVTMLGDALREINGLPPLDRYADALPLLQNHLLLGSLTRQGEQTPKG</sequence>
<dbReference type="EMBL" id="JACTVJ010000025">
    <property type="protein sequence ID" value="MBC9718284.1"/>
    <property type="molecule type" value="Genomic_DNA"/>
</dbReference>
<dbReference type="RefSeq" id="WP_187818725.1">
    <property type="nucleotide sequence ID" value="NZ_JACTVJ010000025.1"/>
</dbReference>
<gene>
    <name evidence="2" type="ORF">H9Y04_37745</name>
</gene>
<name>A0ABR7SU20_9ACTN</name>
<evidence type="ECO:0000313" key="3">
    <source>
        <dbReference type="Proteomes" id="UP000642284"/>
    </source>
</evidence>
<dbReference type="Proteomes" id="UP000642284">
    <property type="component" value="Unassembled WGS sequence"/>
</dbReference>
<evidence type="ECO:0000313" key="2">
    <source>
        <dbReference type="EMBL" id="MBC9718284.1"/>
    </source>
</evidence>
<keyword evidence="3" id="KW-1185">Reference proteome</keyword>
<accession>A0ABR7SU20</accession>
<reference evidence="2 3" key="1">
    <citation type="submission" date="2020-08" db="EMBL/GenBank/DDBJ databases">
        <title>Genemic of Streptomyces polyaspartic.</title>
        <authorList>
            <person name="Liu W."/>
        </authorList>
    </citation>
    <scope>NUCLEOTIDE SEQUENCE [LARGE SCALE GENOMIC DNA]</scope>
    <source>
        <strain evidence="2 3">TRM66268-LWL</strain>
    </source>
</reference>
<protein>
    <submittedName>
        <fullName evidence="2">Uncharacterized protein</fullName>
    </submittedName>
</protein>
<comment type="caution">
    <text evidence="2">The sequence shown here is derived from an EMBL/GenBank/DDBJ whole genome shotgun (WGS) entry which is preliminary data.</text>
</comment>
<proteinExistence type="predicted"/>
<evidence type="ECO:0000256" key="1">
    <source>
        <dbReference type="SAM" id="MobiDB-lite"/>
    </source>
</evidence>
<organism evidence="2 3">
    <name type="scientific">Streptomyces polyasparticus</name>
    <dbReference type="NCBI Taxonomy" id="2767826"/>
    <lineage>
        <taxon>Bacteria</taxon>
        <taxon>Bacillati</taxon>
        <taxon>Actinomycetota</taxon>
        <taxon>Actinomycetes</taxon>
        <taxon>Kitasatosporales</taxon>
        <taxon>Streptomycetaceae</taxon>
        <taxon>Streptomyces</taxon>
    </lineage>
</organism>